<dbReference type="EMBL" id="QXDA01000001">
    <property type="protein sequence ID" value="RIA35944.1"/>
    <property type="molecule type" value="Genomic_DNA"/>
</dbReference>
<comment type="caution">
    <text evidence="3">The sequence shown here is derived from an EMBL/GenBank/DDBJ whole genome shotgun (WGS) entry which is preliminary data.</text>
</comment>
<dbReference type="GO" id="GO:0008168">
    <property type="term" value="F:methyltransferase activity"/>
    <property type="evidence" value="ECO:0007669"/>
    <property type="project" value="UniProtKB-KW"/>
</dbReference>
<dbReference type="GO" id="GO:0032259">
    <property type="term" value="P:methylation"/>
    <property type="evidence" value="ECO:0007669"/>
    <property type="project" value="UniProtKB-KW"/>
</dbReference>
<protein>
    <submittedName>
        <fullName evidence="3">Adenine-specific DNA methylase</fullName>
    </submittedName>
</protein>
<organism evidence="3 4">
    <name type="scientific">Ectopseudomonas oleovorans</name>
    <name type="common">Pseudomonas oleovorans</name>
    <dbReference type="NCBI Taxonomy" id="301"/>
    <lineage>
        <taxon>Bacteria</taxon>
        <taxon>Pseudomonadati</taxon>
        <taxon>Pseudomonadota</taxon>
        <taxon>Gammaproteobacteria</taxon>
        <taxon>Pseudomonadales</taxon>
        <taxon>Pseudomonadaceae</taxon>
        <taxon>Ectopseudomonas</taxon>
    </lineage>
</organism>
<dbReference type="RefSeq" id="WP_137010748.1">
    <property type="nucleotide sequence ID" value="NZ_QXDA01000001.1"/>
</dbReference>
<keyword evidence="1 3" id="KW-0489">Methyltransferase</keyword>
<reference evidence="3 4" key="1">
    <citation type="submission" date="2018-08" db="EMBL/GenBank/DDBJ databases">
        <title>Genome sequencing of rice bacterial endophytes.</title>
        <authorList>
            <person name="Venturi V."/>
        </authorList>
    </citation>
    <scope>NUCLEOTIDE SEQUENCE [LARGE SCALE GENOMIC DNA]</scope>
    <source>
        <strain evidence="3 4">E1205</strain>
    </source>
</reference>
<keyword evidence="2" id="KW-0808">Transferase</keyword>
<dbReference type="PROSITE" id="PS00092">
    <property type="entry name" value="N6_MTASE"/>
    <property type="match status" value="1"/>
</dbReference>
<evidence type="ECO:0000256" key="2">
    <source>
        <dbReference type="ARBA" id="ARBA00022679"/>
    </source>
</evidence>
<dbReference type="InterPro" id="IPR002052">
    <property type="entry name" value="DNA_methylase_N6_adenine_CS"/>
</dbReference>
<accession>A0A397NQK9</accession>
<dbReference type="Gene3D" id="3.40.50.150">
    <property type="entry name" value="Vaccinia Virus protein VP39"/>
    <property type="match status" value="2"/>
</dbReference>
<sequence length="693" mass="76425">MGDVSSQEVALASPRSAPKRLSIPSITLAEADEIPIETLVRFALRDGRRPRPIYTAHKWFARRLPSVFRSLLIGVTSAPGADFESLYYGDADLRGLTVLDPFVGGGTSVFEASRLGASVHGCDVDPVACAVSQLELDAAEMPDLQLALETLKERVGRQIMEFHRSGDELALHHFWVQHVTCTHCATVFDAHPNYLLADDGQVRHAFCAHCDEVVTLPAGTTEFDCGCCGGHTVCEAGLGVGGRTTCPTCGHSESLIERGRREGVPTWRLFAVETITQTDDRRLVPISNRVFRRANDEDRQRFNAASAALARGLADGTLTLPQDPIEADGWSDSRLVSYGYRHWTELFNDRQRLHLALLMREIRALEEPVRTSIAMAFSDHLTTNCMMASYAYGWRRLTPLFSVRAFRHIQRPVELNPWVERTGRGSFPNTVRKLGQAAAYARAPKEPTGKAEFVPVALRVPKHRGTIHLGSAQALTFLTDASVDVVLTDPPYFDNIAYSELAQFFAPWLSALGVVNRLPRDQVMTESLVARKHQPQSVQHFISGLGRAFAEIERVLRPKGIVAFSYRHTEAPAWLALAEAIAMTGLHVTRVLPMPGEVGMGLHGQGERGLWDAIFILRRGRRVALPELYVSTNDIEAAEVAVAAWLERYGALAIPFNAIDAIALKRAFLVGQALAKGKKNGVKNRIALKQALR</sequence>
<dbReference type="AlphaFoldDB" id="A0A397NQK9"/>
<dbReference type="Proteomes" id="UP000265836">
    <property type="component" value="Unassembled WGS sequence"/>
</dbReference>
<evidence type="ECO:0000313" key="3">
    <source>
        <dbReference type="EMBL" id="RIA35944.1"/>
    </source>
</evidence>
<evidence type="ECO:0000313" key="4">
    <source>
        <dbReference type="Proteomes" id="UP000265836"/>
    </source>
</evidence>
<dbReference type="SUPFAM" id="SSF53335">
    <property type="entry name" value="S-adenosyl-L-methionine-dependent methyltransferases"/>
    <property type="match status" value="1"/>
</dbReference>
<name>A0A397NQK9_ECTOL</name>
<dbReference type="GO" id="GO:0003676">
    <property type="term" value="F:nucleic acid binding"/>
    <property type="evidence" value="ECO:0007669"/>
    <property type="project" value="InterPro"/>
</dbReference>
<gene>
    <name evidence="3" type="ORF">DFO61_0398</name>
</gene>
<evidence type="ECO:0000256" key="1">
    <source>
        <dbReference type="ARBA" id="ARBA00022603"/>
    </source>
</evidence>
<dbReference type="InterPro" id="IPR029063">
    <property type="entry name" value="SAM-dependent_MTases_sf"/>
</dbReference>
<proteinExistence type="predicted"/>